<dbReference type="EMBL" id="AYYI01000010">
    <property type="protein sequence ID" value="KRM99550.1"/>
    <property type="molecule type" value="Genomic_DNA"/>
</dbReference>
<protein>
    <submittedName>
        <fullName evidence="1">Uncharacterized protein</fullName>
    </submittedName>
</protein>
<keyword evidence="2" id="KW-1185">Reference proteome</keyword>
<dbReference type="AlphaFoldDB" id="A0A0R2D5Z6"/>
<dbReference type="PATRIC" id="fig|1423796.3.peg.96"/>
<dbReference type="Proteomes" id="UP000051638">
    <property type="component" value="Unassembled WGS sequence"/>
</dbReference>
<name>A0A0R2D5Z6_9LACO</name>
<dbReference type="RefSeq" id="WP_057873196.1">
    <property type="nucleotide sequence ID" value="NZ_AYYI01000010.1"/>
</dbReference>
<proteinExistence type="predicted"/>
<sequence length="100" mass="11296">MTFDRIVTDITRTISHRRQHAGRAEIALPVSFTHEHKIAAGCVIFIVAPDGSYQVKTFDQGYGDIDKKMQQIYHNAFYECDDDLDQLQPLVKAVADQLAS</sequence>
<reference evidence="1 2" key="1">
    <citation type="journal article" date="2015" name="Genome Announc.">
        <title>Expanding the biotechnology potential of lactobacilli through comparative genomics of 213 strains and associated genera.</title>
        <authorList>
            <person name="Sun Z."/>
            <person name="Harris H.M."/>
            <person name="McCann A."/>
            <person name="Guo C."/>
            <person name="Argimon S."/>
            <person name="Zhang W."/>
            <person name="Yang X."/>
            <person name="Jeffery I.B."/>
            <person name="Cooney J.C."/>
            <person name="Kagawa T.F."/>
            <person name="Liu W."/>
            <person name="Song Y."/>
            <person name="Salvetti E."/>
            <person name="Wrobel A."/>
            <person name="Rasinkangas P."/>
            <person name="Parkhill J."/>
            <person name="Rea M.C."/>
            <person name="O'Sullivan O."/>
            <person name="Ritari J."/>
            <person name="Douillard F.P."/>
            <person name="Paul Ross R."/>
            <person name="Yang R."/>
            <person name="Briner A.E."/>
            <person name="Felis G.E."/>
            <person name="de Vos W.M."/>
            <person name="Barrangou R."/>
            <person name="Klaenhammer T.R."/>
            <person name="Caufield P.W."/>
            <person name="Cui Y."/>
            <person name="Zhang H."/>
            <person name="O'Toole P.W."/>
        </authorList>
    </citation>
    <scope>NUCLEOTIDE SEQUENCE [LARGE SCALE GENOMIC DNA]</scope>
    <source>
        <strain evidence="1 2">DSM 20253</strain>
    </source>
</reference>
<dbReference type="STRING" id="1423796.FC24_GL000095"/>
<comment type="caution">
    <text evidence="1">The sequence shown here is derived from an EMBL/GenBank/DDBJ whole genome shotgun (WGS) entry which is preliminary data.</text>
</comment>
<dbReference type="OrthoDB" id="2315555at2"/>
<evidence type="ECO:0000313" key="2">
    <source>
        <dbReference type="Proteomes" id="UP000051638"/>
    </source>
</evidence>
<accession>A0A0R2D5Z6</accession>
<organism evidence="1 2">
    <name type="scientific">Loigolactobacillus rennini DSM 20253</name>
    <dbReference type="NCBI Taxonomy" id="1423796"/>
    <lineage>
        <taxon>Bacteria</taxon>
        <taxon>Bacillati</taxon>
        <taxon>Bacillota</taxon>
        <taxon>Bacilli</taxon>
        <taxon>Lactobacillales</taxon>
        <taxon>Lactobacillaceae</taxon>
        <taxon>Loigolactobacillus</taxon>
    </lineage>
</organism>
<evidence type="ECO:0000313" key="1">
    <source>
        <dbReference type="EMBL" id="KRM99550.1"/>
    </source>
</evidence>
<gene>
    <name evidence="1" type="ORF">FC24_GL000095</name>
</gene>